<dbReference type="OrthoDB" id="108321at2759"/>
<keyword evidence="7" id="KW-0238">DNA-binding</keyword>
<dbReference type="GO" id="GO:0006260">
    <property type="term" value="P:DNA replication"/>
    <property type="evidence" value="ECO:0007669"/>
    <property type="project" value="UniProtKB-KW"/>
</dbReference>
<protein>
    <recommendedName>
        <fullName evidence="2">DNA-directed DNA polymerase</fullName>
        <ecNumber evidence="2">2.7.7.7</ecNumber>
    </recommendedName>
</protein>
<gene>
    <name evidence="10" type="ORF">GSBLH_T00001478001</name>
</gene>
<dbReference type="PANTHER" id="PTHR31511:SF12">
    <property type="entry name" value="RHO TERMINATION FACTOR N-TERMINAL DOMAIN-CONTAINING PROTEIN"/>
    <property type="match status" value="1"/>
</dbReference>
<evidence type="ECO:0000256" key="4">
    <source>
        <dbReference type="ARBA" id="ARBA00022695"/>
    </source>
</evidence>
<keyword evidence="6" id="KW-0239">DNA-directed DNA polymerase</keyword>
<keyword evidence="11" id="KW-1185">Reference proteome</keyword>
<dbReference type="Proteomes" id="UP000008312">
    <property type="component" value="Unassembled WGS sequence"/>
</dbReference>
<evidence type="ECO:0000313" key="10">
    <source>
        <dbReference type="EMBL" id="CBK21292.2"/>
    </source>
</evidence>
<accession>D8LZQ3</accession>
<proteinExistence type="inferred from homology"/>
<evidence type="ECO:0000256" key="7">
    <source>
        <dbReference type="ARBA" id="ARBA00023125"/>
    </source>
</evidence>
<dbReference type="GO" id="GO:0003887">
    <property type="term" value="F:DNA-directed DNA polymerase activity"/>
    <property type="evidence" value="ECO:0007669"/>
    <property type="project" value="UniProtKB-KW"/>
</dbReference>
<dbReference type="GO" id="GO:0000166">
    <property type="term" value="F:nucleotide binding"/>
    <property type="evidence" value="ECO:0007669"/>
    <property type="project" value="InterPro"/>
</dbReference>
<sequence>MQIEYNGIQFKDSLKLISSPLRSIVAQTLGGNLDLYVYTKQQLCKYCESRGKQWDDEYIDLLTRKEPMFYSLIKSYESLNNTTIPSREQCIDDMKGEMMPQGEYDHMVKLWKIFDIKTWGEYYELYNVLDVTLMADAFEHFRVTTLNAFGVDPMHYITAPQMAYSLFLKVTMEGDHSESSLMTLARKWAQYIMRINANEGLAEKQLVKVFLNRMGEFYESKGIRLMETNDIDDFMRLLKNLRGGITQIVKRHAKVDLASHDNDSIYYLDANNLYGGAMHRMMPYELVGVPERREVMEKINRDPNGWVQSLKTFGKYGFFIECDIEVPVELHDKFNDLPFFPKNDIVDKVKEVNTPKLICDLVPRRKYLVHYLLLQLGIQQGYRVTHIHHIIRFKQAPFIFEYVNMLSEKRAKSKTTVEKNLYKLLANSTYGKFVETGLKRMKVKFANTWNEREAIIQKHGYDMIAGTTMYSENLIGIKLNTPVRRVEKPFFIGFAILDMSKHIIYDFYYNVLKTTFDTVELLGQDTDSLIMQLHDRANIVHKMCDMYKSFDFSELDNTSYFYGELVKYYENEVDKSKFPSLESFLNFNKKLPGPIFKDEHNGHHITEFKGLRPKMSCLVDEKHVIHNAAKGVPRNVVIDGERTSVKNIDLYKRVLEAEKKGDAVIEGSFKRINNQAFDISTKEQTKTLMTCTDNKRWILDDNVHALAFGHY</sequence>
<dbReference type="InParanoid" id="D8LZQ3"/>
<dbReference type="GO" id="GO:0003677">
    <property type="term" value="F:DNA binding"/>
    <property type="evidence" value="ECO:0007669"/>
    <property type="project" value="UniProtKB-KW"/>
</dbReference>
<keyword evidence="4" id="KW-0548">Nucleotidyltransferase</keyword>
<comment type="catalytic activity">
    <reaction evidence="8">
        <text>DNA(n) + a 2'-deoxyribonucleoside 5'-triphosphate = DNA(n+1) + diphosphate</text>
        <dbReference type="Rhea" id="RHEA:22508"/>
        <dbReference type="Rhea" id="RHEA-COMP:17339"/>
        <dbReference type="Rhea" id="RHEA-COMP:17340"/>
        <dbReference type="ChEBI" id="CHEBI:33019"/>
        <dbReference type="ChEBI" id="CHEBI:61560"/>
        <dbReference type="ChEBI" id="CHEBI:173112"/>
        <dbReference type="EC" id="2.7.7.7"/>
    </reaction>
</comment>
<dbReference type="InterPro" id="IPR043502">
    <property type="entry name" value="DNA/RNA_pol_sf"/>
</dbReference>
<comment type="similarity">
    <text evidence="1">Belongs to the DNA polymerase type-B family.</text>
</comment>
<evidence type="ECO:0000256" key="6">
    <source>
        <dbReference type="ARBA" id="ARBA00022932"/>
    </source>
</evidence>
<evidence type="ECO:0000256" key="8">
    <source>
        <dbReference type="ARBA" id="ARBA00049244"/>
    </source>
</evidence>
<reference evidence="10" key="1">
    <citation type="submission" date="2010-02" db="EMBL/GenBank/DDBJ databases">
        <title>Sequencing and annotation of the Blastocystis hominis genome.</title>
        <authorList>
            <person name="Wincker P."/>
        </authorList>
    </citation>
    <scope>NUCLEOTIDE SEQUENCE</scope>
    <source>
        <strain evidence="10">Singapore isolate B</strain>
    </source>
</reference>
<evidence type="ECO:0000256" key="2">
    <source>
        <dbReference type="ARBA" id="ARBA00012417"/>
    </source>
</evidence>
<keyword evidence="3" id="KW-0808">Transferase</keyword>
<dbReference type="RefSeq" id="XP_012895340.1">
    <property type="nucleotide sequence ID" value="XM_013039886.1"/>
</dbReference>
<evidence type="ECO:0000259" key="9">
    <source>
        <dbReference type="Pfam" id="PF03175"/>
    </source>
</evidence>
<dbReference type="EC" id="2.7.7.7" evidence="2"/>
<name>D8LZQ3_BLAHO</name>
<dbReference type="Pfam" id="PF03175">
    <property type="entry name" value="DNA_pol_B_2"/>
    <property type="match status" value="1"/>
</dbReference>
<evidence type="ECO:0000256" key="5">
    <source>
        <dbReference type="ARBA" id="ARBA00022705"/>
    </source>
</evidence>
<dbReference type="AlphaFoldDB" id="D8LZQ3"/>
<evidence type="ECO:0000256" key="1">
    <source>
        <dbReference type="ARBA" id="ARBA00005755"/>
    </source>
</evidence>
<evidence type="ECO:0000256" key="3">
    <source>
        <dbReference type="ARBA" id="ARBA00022679"/>
    </source>
</evidence>
<dbReference type="SUPFAM" id="SSF56672">
    <property type="entry name" value="DNA/RNA polymerases"/>
    <property type="match status" value="1"/>
</dbReference>
<feature type="domain" description="DNA-directed DNA polymerase family B mitochondria/virus" evidence="9">
    <location>
        <begin position="126"/>
        <end position="451"/>
    </location>
</feature>
<dbReference type="EMBL" id="FN668641">
    <property type="protein sequence ID" value="CBK21292.2"/>
    <property type="molecule type" value="Genomic_DNA"/>
</dbReference>
<dbReference type="InterPro" id="IPR004868">
    <property type="entry name" value="DNA-dir_DNA_pol_B_mt/vir"/>
</dbReference>
<keyword evidence="5" id="KW-0235">DNA replication</keyword>
<dbReference type="GeneID" id="24918729"/>
<dbReference type="PANTHER" id="PTHR31511">
    <property type="entry name" value="PROTEIN CBG23764"/>
    <property type="match status" value="1"/>
</dbReference>
<organism evidence="10">
    <name type="scientific">Blastocystis hominis</name>
    <dbReference type="NCBI Taxonomy" id="12968"/>
    <lineage>
        <taxon>Eukaryota</taxon>
        <taxon>Sar</taxon>
        <taxon>Stramenopiles</taxon>
        <taxon>Bigyra</taxon>
        <taxon>Opalozoa</taxon>
        <taxon>Opalinata</taxon>
        <taxon>Blastocystidae</taxon>
        <taxon>Blastocystis</taxon>
    </lineage>
</organism>
<evidence type="ECO:0000313" key="11">
    <source>
        <dbReference type="Proteomes" id="UP000008312"/>
    </source>
</evidence>